<feature type="region of interest" description="Disordered" evidence="2">
    <location>
        <begin position="1"/>
        <end position="20"/>
    </location>
</feature>
<dbReference type="PANTHER" id="PTHR15323">
    <property type="entry name" value="D123 PROTEIN"/>
    <property type="match status" value="1"/>
</dbReference>
<protein>
    <recommendedName>
        <fullName evidence="5">Cell division cycle protein 123</fullName>
    </recommendedName>
</protein>
<keyword evidence="3" id="KW-0812">Transmembrane</keyword>
<dbReference type="EMBL" id="HBHP01015837">
    <property type="protein sequence ID" value="CAD9763756.1"/>
    <property type="molecule type" value="Transcribed_RNA"/>
</dbReference>
<dbReference type="Pfam" id="PF07065">
    <property type="entry name" value="D123"/>
    <property type="match status" value="1"/>
</dbReference>
<keyword evidence="3" id="KW-1133">Transmembrane helix</keyword>
<accession>A0A7S2TRW3</accession>
<comment type="similarity">
    <text evidence="1">Belongs to the CDC123 family.</text>
</comment>
<sequence length="340" mass="39604">MSTDENETDPHTIDDEEDSASDACRLISMSQSLSTLIKRIDSVLSKSSFDGQPFFAKLDTRSPKDALLYNPRVLRYRRMVEGELAKASLTLFMPCRSQRALDREMTLGFIRAQNRALKLQKGQEALELFVRSFRIPEDLRTMMQHGEKHFDGKLVLRKWDDWAVDHPEAEFRCFVHKGKLTAATQYFTSCFFPEVYQRRKAIAEQIQRFFNETVRDRLSATHESYVIDFLVRSPTWDDVQVIELNAYEVYTGAGLFSWSKDRDVLMNGPFELRVLESEPDVGREQFIAKRWMPVVDEHIEFRRLTVLMYVMTTVIVFLAFLAQKLLGEEGIQHVQYSAEK</sequence>
<feature type="transmembrane region" description="Helical" evidence="3">
    <location>
        <begin position="304"/>
        <end position="322"/>
    </location>
</feature>
<dbReference type="InterPro" id="IPR009772">
    <property type="entry name" value="CDC123"/>
</dbReference>
<keyword evidence="3" id="KW-0472">Membrane</keyword>
<reference evidence="4" key="1">
    <citation type="submission" date="2021-01" db="EMBL/GenBank/DDBJ databases">
        <authorList>
            <person name="Corre E."/>
            <person name="Pelletier E."/>
            <person name="Niang G."/>
            <person name="Scheremetjew M."/>
            <person name="Finn R."/>
            <person name="Kale V."/>
            <person name="Holt S."/>
            <person name="Cochrane G."/>
            <person name="Meng A."/>
            <person name="Brown T."/>
            <person name="Cohen L."/>
        </authorList>
    </citation>
    <scope>NUCLEOTIDE SEQUENCE</scope>
    <source>
        <strain evidence="4">CCMP622</strain>
    </source>
</reference>
<name>A0A7S2TRW3_9EUKA</name>
<organism evidence="4">
    <name type="scientific">Lotharella oceanica</name>
    <dbReference type="NCBI Taxonomy" id="641309"/>
    <lineage>
        <taxon>Eukaryota</taxon>
        <taxon>Sar</taxon>
        <taxon>Rhizaria</taxon>
        <taxon>Cercozoa</taxon>
        <taxon>Chlorarachniophyceae</taxon>
        <taxon>Lotharella</taxon>
    </lineage>
</organism>
<evidence type="ECO:0000256" key="3">
    <source>
        <dbReference type="SAM" id="Phobius"/>
    </source>
</evidence>
<dbReference type="PANTHER" id="PTHR15323:SF6">
    <property type="entry name" value="CELL DIVISION CYCLE PROTEIN 123 HOMOLOG"/>
    <property type="match status" value="1"/>
</dbReference>
<gene>
    <name evidence="4" type="ORF">LSP00402_LOCUS9826</name>
</gene>
<dbReference type="GO" id="GO:0005737">
    <property type="term" value="C:cytoplasm"/>
    <property type="evidence" value="ECO:0007669"/>
    <property type="project" value="TreeGrafter"/>
</dbReference>
<dbReference type="AlphaFoldDB" id="A0A7S2TRW3"/>
<evidence type="ECO:0000256" key="2">
    <source>
        <dbReference type="SAM" id="MobiDB-lite"/>
    </source>
</evidence>
<proteinExistence type="inferred from homology"/>
<evidence type="ECO:0000256" key="1">
    <source>
        <dbReference type="ARBA" id="ARBA00011047"/>
    </source>
</evidence>
<evidence type="ECO:0008006" key="5">
    <source>
        <dbReference type="Google" id="ProtNLM"/>
    </source>
</evidence>
<evidence type="ECO:0000313" key="4">
    <source>
        <dbReference type="EMBL" id="CAD9763756.1"/>
    </source>
</evidence>